<evidence type="ECO:0000313" key="2">
    <source>
        <dbReference type="Proteomes" id="UP000789759"/>
    </source>
</evidence>
<reference evidence="1" key="1">
    <citation type="submission" date="2021-06" db="EMBL/GenBank/DDBJ databases">
        <authorList>
            <person name="Kallberg Y."/>
            <person name="Tangrot J."/>
            <person name="Rosling A."/>
        </authorList>
    </citation>
    <scope>NUCLEOTIDE SEQUENCE</scope>
    <source>
        <strain evidence="1">FL966</strain>
    </source>
</reference>
<name>A0A9N9C212_9GLOM</name>
<accession>A0A9N9C212</accession>
<protein>
    <submittedName>
        <fullName evidence="1">6762_t:CDS:1</fullName>
    </submittedName>
</protein>
<dbReference type="EMBL" id="CAJVQA010003808">
    <property type="protein sequence ID" value="CAG8583952.1"/>
    <property type="molecule type" value="Genomic_DNA"/>
</dbReference>
<gene>
    <name evidence="1" type="ORF">CPELLU_LOCUS6223</name>
</gene>
<dbReference type="AlphaFoldDB" id="A0A9N9C212"/>
<organism evidence="1 2">
    <name type="scientific">Cetraspora pellucida</name>
    <dbReference type="NCBI Taxonomy" id="1433469"/>
    <lineage>
        <taxon>Eukaryota</taxon>
        <taxon>Fungi</taxon>
        <taxon>Fungi incertae sedis</taxon>
        <taxon>Mucoromycota</taxon>
        <taxon>Glomeromycotina</taxon>
        <taxon>Glomeromycetes</taxon>
        <taxon>Diversisporales</taxon>
        <taxon>Gigasporaceae</taxon>
        <taxon>Cetraspora</taxon>
    </lineage>
</organism>
<keyword evidence="2" id="KW-1185">Reference proteome</keyword>
<proteinExistence type="predicted"/>
<sequence length="120" mass="14120">MPVFAISQLCSNILNTIQEELRNNNRNNDLFISENLQLSEISQMTKVMTKDINNNSDIFNKENWLNIVKNWTNTLDDKDNFNQNESSSNEILEFELGEYITYLANNLLANEIYWIYSMIL</sequence>
<dbReference type="Proteomes" id="UP000789759">
    <property type="component" value="Unassembled WGS sequence"/>
</dbReference>
<comment type="caution">
    <text evidence="1">The sequence shown here is derived from an EMBL/GenBank/DDBJ whole genome shotgun (WGS) entry which is preliminary data.</text>
</comment>
<dbReference type="OrthoDB" id="2335036at2759"/>
<evidence type="ECO:0000313" key="1">
    <source>
        <dbReference type="EMBL" id="CAG8583952.1"/>
    </source>
</evidence>